<evidence type="ECO:0000256" key="1">
    <source>
        <dbReference type="SAM" id="SignalP"/>
    </source>
</evidence>
<dbReference type="Gene3D" id="2.60.40.10">
    <property type="entry name" value="Immunoglobulins"/>
    <property type="match status" value="3"/>
</dbReference>
<dbReference type="AlphaFoldDB" id="A0A1F7FKV3"/>
<sequence length="521" mass="57414">MKTACLLTLLSALFLVSCSHVRDNPYDPKNPAFAALILPEKLTAVPLCSTAIKLTWTDQNKREEGYALYRGADSLDFALLVETAANTNAYTDRTCKSFTRYYYKIGVFDKLEDTLVSGAPVSARTFYGNPLQMGETDRLLGPSDLRLTRLNASTRVKLSWKNRDNGACGFAVCRGLSPDSMIYLKSAGPNDTTIADTIDSDTTVYYSICSFDTAGVSIKTVDSITVMIAPNNLGLYLASNRDIRLTWNGNEGTTDSILVERSENQENAFVQHARFGRGTTTFLDTSLVSFSSYWYRVTAFSGPVFSGHSNTESLSVTMVRPAVADSNTILLLRFDEDHGPVLADASGNGHNATLATATIAAGKFGNALSCGNNSAAYVADTLYFPDSTLMVDFWTKPKTYLTTGADTMVMVEAKNGPFSIFYANGSLHFQLHATNDSLFSIATPKDMLPNKWYHIAVTYADNYCGIYIDGIMFNRTYHSLKFHMVSDTVYLGQAYASTHCFFAGYIDEVRVQTEPDIYFRK</sequence>
<feature type="domain" description="Fibronectin type-III" evidence="2">
    <location>
        <begin position="229"/>
        <end position="322"/>
    </location>
</feature>
<feature type="chain" id="PRO_5009528812" description="Fibronectin type-III domain-containing protein" evidence="1">
    <location>
        <begin position="22"/>
        <end position="521"/>
    </location>
</feature>
<dbReference type="EMBL" id="MFYX01000011">
    <property type="protein sequence ID" value="OGK07221.1"/>
    <property type="molecule type" value="Genomic_DNA"/>
</dbReference>
<comment type="caution">
    <text evidence="3">The sequence shown here is derived from an EMBL/GenBank/DDBJ whole genome shotgun (WGS) entry which is preliminary data.</text>
</comment>
<protein>
    <recommendedName>
        <fullName evidence="2">Fibronectin type-III domain-containing protein</fullName>
    </recommendedName>
</protein>
<dbReference type="InterPro" id="IPR036116">
    <property type="entry name" value="FN3_sf"/>
</dbReference>
<dbReference type="SUPFAM" id="SSF49265">
    <property type="entry name" value="Fibronectin type III"/>
    <property type="match status" value="1"/>
</dbReference>
<dbReference type="CDD" id="cd00063">
    <property type="entry name" value="FN3"/>
    <property type="match status" value="1"/>
</dbReference>
<reference evidence="3 4" key="1">
    <citation type="journal article" date="2016" name="Nat. Commun.">
        <title>Thousands of microbial genomes shed light on interconnected biogeochemical processes in an aquifer system.</title>
        <authorList>
            <person name="Anantharaman K."/>
            <person name="Brown C.T."/>
            <person name="Hug L.A."/>
            <person name="Sharon I."/>
            <person name="Castelle C.J."/>
            <person name="Probst A.J."/>
            <person name="Thomas B.C."/>
            <person name="Singh A."/>
            <person name="Wilkins M.J."/>
            <person name="Karaoz U."/>
            <person name="Brodie E.L."/>
            <person name="Williams K.H."/>
            <person name="Hubbard S.S."/>
            <person name="Banfield J.F."/>
        </authorList>
    </citation>
    <scope>NUCLEOTIDE SEQUENCE [LARGE SCALE GENOMIC DNA]</scope>
</reference>
<dbReference type="Pfam" id="PF13385">
    <property type="entry name" value="Laminin_G_3"/>
    <property type="match status" value="1"/>
</dbReference>
<evidence type="ECO:0000313" key="4">
    <source>
        <dbReference type="Proteomes" id="UP000179243"/>
    </source>
</evidence>
<gene>
    <name evidence="3" type="ORF">A2519_13920</name>
</gene>
<dbReference type="PROSITE" id="PS50853">
    <property type="entry name" value="FN3"/>
    <property type="match status" value="1"/>
</dbReference>
<dbReference type="InterPro" id="IPR003961">
    <property type="entry name" value="FN3_dom"/>
</dbReference>
<dbReference type="Gene3D" id="2.60.120.200">
    <property type="match status" value="1"/>
</dbReference>
<evidence type="ECO:0000259" key="2">
    <source>
        <dbReference type="PROSITE" id="PS50853"/>
    </source>
</evidence>
<dbReference type="SUPFAM" id="SSF49899">
    <property type="entry name" value="Concanavalin A-like lectins/glucanases"/>
    <property type="match status" value="1"/>
</dbReference>
<name>A0A1F7FKV3_UNCRA</name>
<dbReference type="InterPro" id="IPR013783">
    <property type="entry name" value="Ig-like_fold"/>
</dbReference>
<accession>A0A1F7FKV3</accession>
<dbReference type="InterPro" id="IPR013320">
    <property type="entry name" value="ConA-like_dom_sf"/>
</dbReference>
<feature type="signal peptide" evidence="1">
    <location>
        <begin position="1"/>
        <end position="21"/>
    </location>
</feature>
<dbReference type="PROSITE" id="PS51257">
    <property type="entry name" value="PROKAR_LIPOPROTEIN"/>
    <property type="match status" value="1"/>
</dbReference>
<organism evidence="3 4">
    <name type="scientific">Candidatus Raymondbacteria bacterium RIFOXYD12_FULL_49_13</name>
    <dbReference type="NCBI Taxonomy" id="1817890"/>
    <lineage>
        <taxon>Bacteria</taxon>
        <taxon>Raymondiibacteriota</taxon>
    </lineage>
</organism>
<proteinExistence type="predicted"/>
<evidence type="ECO:0000313" key="3">
    <source>
        <dbReference type="EMBL" id="OGK07221.1"/>
    </source>
</evidence>
<dbReference type="Proteomes" id="UP000179243">
    <property type="component" value="Unassembled WGS sequence"/>
</dbReference>
<keyword evidence="1" id="KW-0732">Signal</keyword>